<dbReference type="AlphaFoldDB" id="A0A4U0Y2V8"/>
<dbReference type="EMBL" id="NAJQ01000008">
    <property type="protein sequence ID" value="TKA83461.1"/>
    <property type="molecule type" value="Genomic_DNA"/>
</dbReference>
<protein>
    <submittedName>
        <fullName evidence="1">Uncharacterized protein</fullName>
    </submittedName>
</protein>
<gene>
    <name evidence="1" type="ORF">B0A55_00570</name>
</gene>
<sequence>MPEPADTNALVTLARRTLNLTYAETQPYRTSQLRSALRHLAHDILQHLISQGRAFRHDIPDALPGRPEEEVFALGPDPEANALIEQWSDFAFDVGSAEFGPGACEGMSDNVVRILVVLAWKEGAEVRRINEEGRAPSVKEVERVMEP</sequence>
<accession>A0A4U0Y2V8</accession>
<comment type="caution">
    <text evidence="1">The sequence shown here is derived from an EMBL/GenBank/DDBJ whole genome shotgun (WGS) entry which is preliminary data.</text>
</comment>
<evidence type="ECO:0000313" key="1">
    <source>
        <dbReference type="EMBL" id="TKA83461.1"/>
    </source>
</evidence>
<proteinExistence type="predicted"/>
<reference evidence="1 2" key="1">
    <citation type="submission" date="2017-03" db="EMBL/GenBank/DDBJ databases">
        <title>Genomes of endolithic fungi from Antarctica.</title>
        <authorList>
            <person name="Coleine C."/>
            <person name="Masonjones S."/>
            <person name="Stajich J.E."/>
        </authorList>
    </citation>
    <scope>NUCLEOTIDE SEQUENCE [LARGE SCALE GENOMIC DNA]</scope>
    <source>
        <strain evidence="1 2">CCFEE 5184</strain>
    </source>
</reference>
<evidence type="ECO:0000313" key="2">
    <source>
        <dbReference type="Proteomes" id="UP000309340"/>
    </source>
</evidence>
<keyword evidence="2" id="KW-1185">Reference proteome</keyword>
<name>A0A4U0Y2V8_9PEZI</name>
<organism evidence="1 2">
    <name type="scientific">Friedmanniomyces simplex</name>
    <dbReference type="NCBI Taxonomy" id="329884"/>
    <lineage>
        <taxon>Eukaryota</taxon>
        <taxon>Fungi</taxon>
        <taxon>Dikarya</taxon>
        <taxon>Ascomycota</taxon>
        <taxon>Pezizomycotina</taxon>
        <taxon>Dothideomycetes</taxon>
        <taxon>Dothideomycetidae</taxon>
        <taxon>Mycosphaerellales</taxon>
        <taxon>Teratosphaeriaceae</taxon>
        <taxon>Friedmanniomyces</taxon>
    </lineage>
</organism>
<dbReference type="OrthoDB" id="3822589at2759"/>
<dbReference type="Proteomes" id="UP000309340">
    <property type="component" value="Unassembled WGS sequence"/>
</dbReference>